<proteinExistence type="predicted"/>
<keyword evidence="3" id="KW-1185">Reference proteome</keyword>
<gene>
    <name evidence="2" type="ORF">Tco_0729498</name>
</gene>
<evidence type="ECO:0000313" key="3">
    <source>
        <dbReference type="Proteomes" id="UP001151760"/>
    </source>
</evidence>
<sequence>MTLLRNEESEPSIYGIELIKREPLKKSEVTQMMRNLVKNQWCAAHNGTITMKDVKAMNQKQLVEEYEYISSVPAATTHTADDPDSAGGGSSNPAGGAFGAPVTDSTVTTPAAMDSAGQRRRLSSSPFANLLHPSPSESESDDDMENYIPPLPYGAFKDWEIVSCPLRNTYTHVYHQENRQKYFIYLKELLPHVYREDLLLFVTLSSDIRGKLGVPQDNGYSQAGLRQANENVLHLSHIQEKESALNHCKRLGCNTKSVDSCKVLRKILWPSLHHVLVTKSASPRGTALGKRPAQIP</sequence>
<organism evidence="2 3">
    <name type="scientific">Tanacetum coccineum</name>
    <dbReference type="NCBI Taxonomy" id="301880"/>
    <lineage>
        <taxon>Eukaryota</taxon>
        <taxon>Viridiplantae</taxon>
        <taxon>Streptophyta</taxon>
        <taxon>Embryophyta</taxon>
        <taxon>Tracheophyta</taxon>
        <taxon>Spermatophyta</taxon>
        <taxon>Magnoliopsida</taxon>
        <taxon>eudicotyledons</taxon>
        <taxon>Gunneridae</taxon>
        <taxon>Pentapetalae</taxon>
        <taxon>asterids</taxon>
        <taxon>campanulids</taxon>
        <taxon>Asterales</taxon>
        <taxon>Asteraceae</taxon>
        <taxon>Asteroideae</taxon>
        <taxon>Anthemideae</taxon>
        <taxon>Anthemidinae</taxon>
        <taxon>Tanacetum</taxon>
    </lineage>
</organism>
<comment type="caution">
    <text evidence="2">The sequence shown here is derived from an EMBL/GenBank/DDBJ whole genome shotgun (WGS) entry which is preliminary data.</text>
</comment>
<protein>
    <submittedName>
        <fullName evidence="2">Uncharacterized protein</fullName>
    </submittedName>
</protein>
<evidence type="ECO:0000256" key="1">
    <source>
        <dbReference type="SAM" id="MobiDB-lite"/>
    </source>
</evidence>
<evidence type="ECO:0000313" key="2">
    <source>
        <dbReference type="EMBL" id="GJS79617.1"/>
    </source>
</evidence>
<feature type="region of interest" description="Disordered" evidence="1">
    <location>
        <begin position="76"/>
        <end position="146"/>
    </location>
</feature>
<feature type="compositionally biased region" description="Low complexity" evidence="1">
    <location>
        <begin position="91"/>
        <end position="101"/>
    </location>
</feature>
<accession>A0ABQ4YRT6</accession>
<reference evidence="2" key="2">
    <citation type="submission" date="2022-01" db="EMBL/GenBank/DDBJ databases">
        <authorList>
            <person name="Yamashiro T."/>
            <person name="Shiraishi A."/>
            <person name="Satake H."/>
            <person name="Nakayama K."/>
        </authorList>
    </citation>
    <scope>NUCLEOTIDE SEQUENCE</scope>
</reference>
<dbReference type="Proteomes" id="UP001151760">
    <property type="component" value="Unassembled WGS sequence"/>
</dbReference>
<dbReference type="EMBL" id="BQNB010010610">
    <property type="protein sequence ID" value="GJS79617.1"/>
    <property type="molecule type" value="Genomic_DNA"/>
</dbReference>
<reference evidence="2" key="1">
    <citation type="journal article" date="2022" name="Int. J. Mol. Sci.">
        <title>Draft Genome of Tanacetum Coccineum: Genomic Comparison of Closely Related Tanacetum-Family Plants.</title>
        <authorList>
            <person name="Yamashiro T."/>
            <person name="Shiraishi A."/>
            <person name="Nakayama K."/>
            <person name="Satake H."/>
        </authorList>
    </citation>
    <scope>NUCLEOTIDE SEQUENCE</scope>
</reference>
<name>A0ABQ4YRT6_9ASTR</name>